<feature type="modified residue" description="4-aspartylphosphate" evidence="2">
    <location>
        <position position="53"/>
    </location>
</feature>
<gene>
    <name evidence="4" type="ORF">COS99_03090</name>
</gene>
<dbReference type="SUPFAM" id="SSF52172">
    <property type="entry name" value="CheY-like"/>
    <property type="match status" value="1"/>
</dbReference>
<name>A0A2J0L5R4_9BACT</name>
<dbReference type="Pfam" id="PF00072">
    <property type="entry name" value="Response_reg"/>
    <property type="match status" value="1"/>
</dbReference>
<sequence>MKKVLIIDDEKDFCFLIKDTLEITGKYKVIVATDGKNGIKAALEHSPDLILLDIMMPVIDGFKVLELIKGNDKIQSIPVLMLTAKGDDESKVKAAGLYDEDYLVKPIEMLTLRSKIERALSKKM</sequence>
<dbReference type="Proteomes" id="UP000230052">
    <property type="component" value="Unassembled WGS sequence"/>
</dbReference>
<dbReference type="GO" id="GO:0000160">
    <property type="term" value="P:phosphorelay signal transduction system"/>
    <property type="evidence" value="ECO:0007669"/>
    <property type="project" value="InterPro"/>
</dbReference>
<comment type="caution">
    <text evidence="4">The sequence shown here is derived from an EMBL/GenBank/DDBJ whole genome shotgun (WGS) entry which is preliminary data.</text>
</comment>
<dbReference type="EMBL" id="PEWV01000031">
    <property type="protein sequence ID" value="PIU41867.1"/>
    <property type="molecule type" value="Genomic_DNA"/>
</dbReference>
<reference evidence="4 5" key="1">
    <citation type="submission" date="2017-09" db="EMBL/GenBank/DDBJ databases">
        <title>Depth-based differentiation of microbial function through sediment-hosted aquifers and enrichment of novel symbionts in the deep terrestrial subsurface.</title>
        <authorList>
            <person name="Probst A.J."/>
            <person name="Ladd B."/>
            <person name="Jarett J.K."/>
            <person name="Geller-Mcgrath D.E."/>
            <person name="Sieber C.M."/>
            <person name="Emerson J.B."/>
            <person name="Anantharaman K."/>
            <person name="Thomas B.C."/>
            <person name="Malmstrom R."/>
            <person name="Stieglmeier M."/>
            <person name="Klingl A."/>
            <person name="Woyke T."/>
            <person name="Ryan C.M."/>
            <person name="Banfield J.F."/>
        </authorList>
    </citation>
    <scope>NUCLEOTIDE SEQUENCE [LARGE SCALE GENOMIC DNA]</scope>
    <source>
        <strain evidence="4">CG07_land_8_20_14_0_80_42_15</strain>
    </source>
</reference>
<dbReference type="InterPro" id="IPR001789">
    <property type="entry name" value="Sig_transdc_resp-reg_receiver"/>
</dbReference>
<dbReference type="PANTHER" id="PTHR44591">
    <property type="entry name" value="STRESS RESPONSE REGULATOR PROTEIN 1"/>
    <property type="match status" value="1"/>
</dbReference>
<dbReference type="SMART" id="SM00448">
    <property type="entry name" value="REC"/>
    <property type="match status" value="1"/>
</dbReference>
<dbReference type="InterPro" id="IPR011006">
    <property type="entry name" value="CheY-like_superfamily"/>
</dbReference>
<evidence type="ECO:0000259" key="3">
    <source>
        <dbReference type="PROSITE" id="PS50110"/>
    </source>
</evidence>
<dbReference type="CDD" id="cd17574">
    <property type="entry name" value="REC_OmpR"/>
    <property type="match status" value="1"/>
</dbReference>
<dbReference type="InterPro" id="IPR050595">
    <property type="entry name" value="Bact_response_regulator"/>
</dbReference>
<accession>A0A2J0L5R4</accession>
<dbReference type="AlphaFoldDB" id="A0A2J0L5R4"/>
<protein>
    <submittedName>
        <fullName evidence="4">Response regulator receiver protein</fullName>
    </submittedName>
</protein>
<dbReference type="PROSITE" id="PS50110">
    <property type="entry name" value="RESPONSE_REGULATORY"/>
    <property type="match status" value="1"/>
</dbReference>
<dbReference type="Gene3D" id="3.40.50.2300">
    <property type="match status" value="1"/>
</dbReference>
<organism evidence="4 5">
    <name type="scientific">Candidatus Aquitaenariimonas noxiae</name>
    <dbReference type="NCBI Taxonomy" id="1974741"/>
    <lineage>
        <taxon>Bacteria</taxon>
        <taxon>Pseudomonadati</taxon>
        <taxon>Candidatus Omnitrophota</taxon>
        <taxon>Candidatus Aquitaenariimonas</taxon>
    </lineage>
</organism>
<dbReference type="PANTHER" id="PTHR44591:SF3">
    <property type="entry name" value="RESPONSE REGULATORY DOMAIN-CONTAINING PROTEIN"/>
    <property type="match status" value="1"/>
</dbReference>
<evidence type="ECO:0000256" key="1">
    <source>
        <dbReference type="ARBA" id="ARBA00022553"/>
    </source>
</evidence>
<proteinExistence type="predicted"/>
<feature type="domain" description="Response regulatory" evidence="3">
    <location>
        <begin position="3"/>
        <end position="120"/>
    </location>
</feature>
<evidence type="ECO:0000313" key="4">
    <source>
        <dbReference type="EMBL" id="PIU41867.1"/>
    </source>
</evidence>
<evidence type="ECO:0000256" key="2">
    <source>
        <dbReference type="PROSITE-ProRule" id="PRU00169"/>
    </source>
</evidence>
<keyword evidence="1 2" id="KW-0597">Phosphoprotein</keyword>
<evidence type="ECO:0000313" key="5">
    <source>
        <dbReference type="Proteomes" id="UP000230052"/>
    </source>
</evidence>